<reference evidence="4" key="1">
    <citation type="submission" date="2023-08" db="EMBL/GenBank/DDBJ databases">
        <title>A de novo genome assembly of Solanum verrucosum Schlechtendal, a Mexican diploid species geographically isolated from the other diploid A-genome species in potato relatives.</title>
        <authorList>
            <person name="Hosaka K."/>
        </authorList>
    </citation>
    <scope>NUCLEOTIDE SEQUENCE</scope>
    <source>
        <tissue evidence="4">Young leaves</tissue>
    </source>
</reference>
<protein>
    <recommendedName>
        <fullName evidence="3">Sphingomyelin synthase-like domain-containing protein</fullName>
    </recommendedName>
</protein>
<keyword evidence="5" id="KW-1185">Reference proteome</keyword>
<feature type="domain" description="Sphingomyelin synthase-like" evidence="3">
    <location>
        <begin position="387"/>
        <end position="421"/>
    </location>
</feature>
<dbReference type="Proteomes" id="UP001234989">
    <property type="component" value="Chromosome 1"/>
</dbReference>
<evidence type="ECO:0000256" key="1">
    <source>
        <dbReference type="SAM" id="Coils"/>
    </source>
</evidence>
<evidence type="ECO:0000259" key="3">
    <source>
        <dbReference type="Pfam" id="PF14360"/>
    </source>
</evidence>
<gene>
    <name evidence="4" type="ORF">MTR67_002535</name>
</gene>
<dbReference type="PANTHER" id="PTHR31881">
    <property type="match status" value="1"/>
</dbReference>
<feature type="coiled-coil region" evidence="1">
    <location>
        <begin position="230"/>
        <end position="264"/>
    </location>
</feature>
<name>A0AAF0PTU7_SOLVR</name>
<feature type="region of interest" description="Disordered" evidence="2">
    <location>
        <begin position="1"/>
        <end position="32"/>
    </location>
</feature>
<dbReference type="PANTHER" id="PTHR31881:SF6">
    <property type="entry name" value="OS09G0494600 PROTEIN"/>
    <property type="match status" value="1"/>
</dbReference>
<accession>A0AAF0PTU7</accession>
<dbReference type="Pfam" id="PF14360">
    <property type="entry name" value="PAP2_C"/>
    <property type="match status" value="1"/>
</dbReference>
<proteinExistence type="predicted"/>
<dbReference type="AlphaFoldDB" id="A0AAF0PTU7"/>
<keyword evidence="1" id="KW-0175">Coiled coil</keyword>
<sequence>MVKTTFSRYQTENDEDNQTGEGDASPLFSKTDVRWSREDLPVDIIDLPSLAQHSEDVTMETSKEEDDFDDTNWDWMEADDWQRIFRTCSIHSLLQFFVPAAPQSEASGQSVEEQPLEQQPIEDQVQMNFVTPPTGEQPEEQEKESVSAKELFVVTRTRKLDRLYKASNENTTSKIAEMEEIEKQMSTNGQSIDAFSVVMGLEHPGRLRLYGVGVTKTTLKKKVDNSEPTLNVTNDVVQQMQERMQKMEKQMEEQRRTMQQEVIADVVAQLQHAGLIDPSILAALSVPSPREATSTQTAEQVGFFTFGDWIEHEEAHAFSTKAGYSLDVFVVDGWDNEGSKLATLPPPDNILQSLLIGWHTNTFILPFAAFSPLLSIIYLEDMSSLGSLSVIAQSFLIIASRKHYIVDVVVAWYTVNLVVFFIDKTLPELPDRTSALLLPVTKDRKSKEENHKLLNGNSGDPAEWI</sequence>
<evidence type="ECO:0000256" key="2">
    <source>
        <dbReference type="SAM" id="MobiDB-lite"/>
    </source>
</evidence>
<organism evidence="4 5">
    <name type="scientific">Solanum verrucosum</name>
    <dbReference type="NCBI Taxonomy" id="315347"/>
    <lineage>
        <taxon>Eukaryota</taxon>
        <taxon>Viridiplantae</taxon>
        <taxon>Streptophyta</taxon>
        <taxon>Embryophyta</taxon>
        <taxon>Tracheophyta</taxon>
        <taxon>Spermatophyta</taxon>
        <taxon>Magnoliopsida</taxon>
        <taxon>eudicotyledons</taxon>
        <taxon>Gunneridae</taxon>
        <taxon>Pentapetalae</taxon>
        <taxon>asterids</taxon>
        <taxon>lamiids</taxon>
        <taxon>Solanales</taxon>
        <taxon>Solanaceae</taxon>
        <taxon>Solanoideae</taxon>
        <taxon>Solaneae</taxon>
        <taxon>Solanum</taxon>
    </lineage>
</organism>
<dbReference type="InterPro" id="IPR025749">
    <property type="entry name" value="Sphingomyelin_synth-like_dom"/>
</dbReference>
<dbReference type="EMBL" id="CP133612">
    <property type="protein sequence ID" value="WMV09150.1"/>
    <property type="molecule type" value="Genomic_DNA"/>
</dbReference>
<evidence type="ECO:0000313" key="4">
    <source>
        <dbReference type="EMBL" id="WMV09150.1"/>
    </source>
</evidence>
<feature type="compositionally biased region" description="Polar residues" evidence="2">
    <location>
        <begin position="1"/>
        <end position="10"/>
    </location>
</feature>
<evidence type="ECO:0000313" key="5">
    <source>
        <dbReference type="Proteomes" id="UP001234989"/>
    </source>
</evidence>